<proteinExistence type="predicted"/>
<organism evidence="3 4">
    <name type="scientific">Arthrobacter silviterrae</name>
    <dbReference type="NCBI Taxonomy" id="2026658"/>
    <lineage>
        <taxon>Bacteria</taxon>
        <taxon>Bacillati</taxon>
        <taxon>Actinomycetota</taxon>
        <taxon>Actinomycetes</taxon>
        <taxon>Micrococcales</taxon>
        <taxon>Micrococcaceae</taxon>
        <taxon>Arthrobacter</taxon>
    </lineage>
</organism>
<keyword evidence="4" id="KW-1185">Reference proteome</keyword>
<reference evidence="3 4" key="1">
    <citation type="submission" date="2020-02" db="EMBL/GenBank/DDBJ databases">
        <title>Genome sequence of the type strain DSM 27180 of Arthrobacter silviterrae.</title>
        <authorList>
            <person name="Gao J."/>
            <person name="Sun J."/>
        </authorList>
    </citation>
    <scope>NUCLEOTIDE SEQUENCE [LARGE SCALE GENOMIC DNA]</scope>
    <source>
        <strain evidence="3 4">DSM 27180</strain>
    </source>
</reference>
<feature type="compositionally biased region" description="Pro residues" evidence="1">
    <location>
        <begin position="37"/>
        <end position="48"/>
    </location>
</feature>
<feature type="transmembrane region" description="Helical" evidence="2">
    <location>
        <begin position="190"/>
        <end position="206"/>
    </location>
</feature>
<protein>
    <recommendedName>
        <fullName evidence="5">DUF2127 domain-containing protein</fullName>
    </recommendedName>
</protein>
<feature type="transmembrane region" description="Helical" evidence="2">
    <location>
        <begin position="107"/>
        <end position="128"/>
    </location>
</feature>
<evidence type="ECO:0000256" key="1">
    <source>
        <dbReference type="SAM" id="MobiDB-lite"/>
    </source>
</evidence>
<feature type="region of interest" description="Disordered" evidence="1">
    <location>
        <begin position="1"/>
        <end position="93"/>
    </location>
</feature>
<evidence type="ECO:0000313" key="4">
    <source>
        <dbReference type="Proteomes" id="UP000479226"/>
    </source>
</evidence>
<keyword evidence="2" id="KW-1133">Transmembrane helix</keyword>
<accession>A0ABX0DLH8</accession>
<evidence type="ECO:0000256" key="2">
    <source>
        <dbReference type="SAM" id="Phobius"/>
    </source>
</evidence>
<dbReference type="Proteomes" id="UP000479226">
    <property type="component" value="Unassembled WGS sequence"/>
</dbReference>
<dbReference type="RefSeq" id="WP_165183295.1">
    <property type="nucleotide sequence ID" value="NZ_JAAKZI010000036.1"/>
</dbReference>
<feature type="compositionally biased region" description="Low complexity" evidence="1">
    <location>
        <begin position="64"/>
        <end position="77"/>
    </location>
</feature>
<keyword evidence="2" id="KW-0472">Membrane</keyword>
<comment type="caution">
    <text evidence="3">The sequence shown here is derived from an EMBL/GenBank/DDBJ whole genome shotgun (WGS) entry which is preliminary data.</text>
</comment>
<evidence type="ECO:0000313" key="3">
    <source>
        <dbReference type="EMBL" id="NGN85082.1"/>
    </source>
</evidence>
<evidence type="ECO:0008006" key="5">
    <source>
        <dbReference type="Google" id="ProtNLM"/>
    </source>
</evidence>
<feature type="transmembrane region" description="Helical" evidence="2">
    <location>
        <begin position="212"/>
        <end position="231"/>
    </location>
</feature>
<name>A0ABX0DLH8_9MICC</name>
<feature type="transmembrane region" description="Helical" evidence="2">
    <location>
        <begin position="158"/>
        <end position="178"/>
    </location>
</feature>
<gene>
    <name evidence="3" type="ORF">G6N77_16685</name>
</gene>
<dbReference type="EMBL" id="JAAKZI010000036">
    <property type="protein sequence ID" value="NGN85082.1"/>
    <property type="molecule type" value="Genomic_DNA"/>
</dbReference>
<keyword evidence="2" id="KW-0812">Transmembrane</keyword>
<sequence>MTTPDEQPQERPTPGPGHYGEIAPGVPRYGQYAPAGWQPPQPTDPATPPHDAGTASALPPASAYPGYQGSPQGPGYQNTNFTHRGSGPLPTGSHYAPPRRVVLASRLIMAAGALQALALVLWLVAMGMPSGQDMIRSVVEQSLASNPQAAAGIPAQTLINVVAAMLAVFQAVAVGFYFWMAWAVRKGRRWARTLSLVLAVVSIVMVPEGVAYSYYSIARILLGIVAVVILLRPPARDYFAKGPQRGSGA</sequence>